<dbReference type="OrthoDB" id="2111131at2"/>
<keyword evidence="4" id="KW-1185">Reference proteome</keyword>
<name>A0A3D8GPA9_9BACI</name>
<dbReference type="AlphaFoldDB" id="A0A3D8GPA9"/>
<feature type="signal peptide" evidence="2">
    <location>
        <begin position="1"/>
        <end position="20"/>
    </location>
</feature>
<evidence type="ECO:0000313" key="3">
    <source>
        <dbReference type="EMBL" id="RDU36258.1"/>
    </source>
</evidence>
<reference evidence="3 4" key="1">
    <citation type="submission" date="2018-07" db="EMBL/GenBank/DDBJ databases">
        <title>Bacillus sp. YLB-04 draft genome sequence.</title>
        <authorList>
            <person name="Yu L."/>
            <person name="Tang X."/>
        </authorList>
    </citation>
    <scope>NUCLEOTIDE SEQUENCE [LARGE SCALE GENOMIC DNA]</scope>
    <source>
        <strain evidence="3 4">YLB-04</strain>
    </source>
</reference>
<keyword evidence="2" id="KW-0732">Signal</keyword>
<evidence type="ECO:0000313" key="4">
    <source>
        <dbReference type="Proteomes" id="UP000257144"/>
    </source>
</evidence>
<dbReference type="PROSITE" id="PS51257">
    <property type="entry name" value="PROKAR_LIPOPROTEIN"/>
    <property type="match status" value="1"/>
</dbReference>
<comment type="caution">
    <text evidence="3">The sequence shown here is derived from an EMBL/GenBank/DDBJ whole genome shotgun (WGS) entry which is preliminary data.</text>
</comment>
<evidence type="ECO:0000256" key="1">
    <source>
        <dbReference type="SAM" id="MobiDB-lite"/>
    </source>
</evidence>
<feature type="chain" id="PRO_5038685645" description="Lipoprotein" evidence="2">
    <location>
        <begin position="21"/>
        <end position="392"/>
    </location>
</feature>
<proteinExistence type="predicted"/>
<dbReference type="EMBL" id="QNQT01000006">
    <property type="protein sequence ID" value="RDU36258.1"/>
    <property type="molecule type" value="Genomic_DNA"/>
</dbReference>
<accession>A0A3D8GPA9</accession>
<organism evidence="3 4">
    <name type="scientific">Neobacillus piezotolerans</name>
    <dbReference type="NCBI Taxonomy" id="2259171"/>
    <lineage>
        <taxon>Bacteria</taxon>
        <taxon>Bacillati</taxon>
        <taxon>Bacillota</taxon>
        <taxon>Bacilli</taxon>
        <taxon>Bacillales</taxon>
        <taxon>Bacillaceae</taxon>
        <taxon>Neobacillus</taxon>
    </lineage>
</organism>
<feature type="compositionally biased region" description="Basic and acidic residues" evidence="1">
    <location>
        <begin position="35"/>
        <end position="52"/>
    </location>
</feature>
<gene>
    <name evidence="3" type="ORF">DRW41_14640</name>
</gene>
<protein>
    <recommendedName>
        <fullName evidence="5">Lipoprotein</fullName>
    </recommendedName>
</protein>
<sequence>MSLKVKLVASLAVLSLILGACGSKEESSSSTKSNTEQKETNKKDESAEKEEISYGDSFKEAVAELEKAKEGKEVDFDKVTKIYEENLKGLVQKRDQELEDNIDQTITTALQAGKDGSLDKVVVKQIFDKLMQKVFYTSMKHEFSEVAENWGKADEVKEEMEEAKEFYGIIQSTVEKRDASYGTSMKDAISAGFDEMEKAIGANDQLGFQLGKQVVDKTLMKTFYLATGALPNGYATKAADKAKEDAEAAKVEQAEGWAFFQAIKSYIMKHSPEEGAFIEKQFDLQSDVKAIDPAAINKAFVRGFAKVAIDEYTESIESWGEDKSVITALEGALFIDVISSDLKTSLGEQGYNGLVENAQAYVDAAKAKDKAAGEKLFNELKASLQSVIDSAK</sequence>
<dbReference type="RefSeq" id="WP_115452746.1">
    <property type="nucleotide sequence ID" value="NZ_QNQT01000006.1"/>
</dbReference>
<dbReference type="Proteomes" id="UP000257144">
    <property type="component" value="Unassembled WGS sequence"/>
</dbReference>
<evidence type="ECO:0000256" key="2">
    <source>
        <dbReference type="SAM" id="SignalP"/>
    </source>
</evidence>
<evidence type="ECO:0008006" key="5">
    <source>
        <dbReference type="Google" id="ProtNLM"/>
    </source>
</evidence>
<feature type="region of interest" description="Disordered" evidence="1">
    <location>
        <begin position="22"/>
        <end position="52"/>
    </location>
</feature>